<feature type="transmembrane region" description="Helical" evidence="2">
    <location>
        <begin position="21"/>
        <end position="42"/>
    </location>
</feature>
<keyword evidence="4" id="KW-0808">Transferase</keyword>
<dbReference type="Proteomes" id="UP000018211">
    <property type="component" value="Unassembled WGS sequence"/>
</dbReference>
<dbReference type="GO" id="GO:0016780">
    <property type="term" value="F:phosphotransferase activity, for other substituted phosphate groups"/>
    <property type="evidence" value="ECO:0007669"/>
    <property type="project" value="TreeGrafter"/>
</dbReference>
<organism evidence="4 5">
    <name type="scientific">Vibrio nigripulchritudo SOn1</name>
    <dbReference type="NCBI Taxonomy" id="1238450"/>
    <lineage>
        <taxon>Bacteria</taxon>
        <taxon>Pseudomonadati</taxon>
        <taxon>Pseudomonadota</taxon>
        <taxon>Gammaproteobacteria</taxon>
        <taxon>Vibrionales</taxon>
        <taxon>Vibrionaceae</taxon>
        <taxon>Vibrio</taxon>
    </lineage>
</organism>
<comment type="similarity">
    <text evidence="1">Belongs to the bacterial sugar transferase family.</text>
</comment>
<name>A0AAV2VJ99_9VIBR</name>
<gene>
    <name evidence="4" type="ORF">VIBNISOn1_1160076</name>
</gene>
<protein>
    <submittedName>
        <fullName evidence="4">Sugar transferase SypR involved in lipopolysaccharide synthesis</fullName>
    </submittedName>
</protein>
<reference evidence="4 5" key="1">
    <citation type="journal article" date="2013" name="ISME J.">
        <title>Comparative genomics of pathogenic lineages of Vibrio nigripulchritudo identifies virulence-associated traits.</title>
        <authorList>
            <person name="Goudenege D."/>
            <person name="Labreuche Y."/>
            <person name="Krin E."/>
            <person name="Ansquer D."/>
            <person name="Mangenot S."/>
            <person name="Calteau A."/>
            <person name="Medigue C."/>
            <person name="Mazel D."/>
            <person name="Polz M.F."/>
            <person name="Le Roux F."/>
        </authorList>
    </citation>
    <scope>NUCLEOTIDE SEQUENCE [LARGE SCALE GENOMIC DNA]</scope>
    <source>
        <strain evidence="4 5">SOn1</strain>
    </source>
</reference>
<accession>A0AAV2VJ99</accession>
<dbReference type="PANTHER" id="PTHR30576">
    <property type="entry name" value="COLANIC BIOSYNTHESIS UDP-GLUCOSE LIPID CARRIER TRANSFERASE"/>
    <property type="match status" value="1"/>
</dbReference>
<dbReference type="AlphaFoldDB" id="A0AAV2VJ99"/>
<dbReference type="InterPro" id="IPR003362">
    <property type="entry name" value="Bact_transf"/>
</dbReference>
<evidence type="ECO:0000313" key="5">
    <source>
        <dbReference type="Proteomes" id="UP000018211"/>
    </source>
</evidence>
<keyword evidence="2" id="KW-0472">Membrane</keyword>
<keyword evidence="2" id="KW-0812">Transmembrane</keyword>
<feature type="domain" description="Bacterial sugar transferase" evidence="3">
    <location>
        <begin position="16"/>
        <end position="209"/>
    </location>
</feature>
<sequence>MDIMTFSVSPTTALAKRVFDLGCAMVGIALTLPLFPIIALAIKLNSRGPVFYAQERVGRVTPEGSNVFNMIKFRTMYIDAEAKTGATWAQDNDPRITRVGLFLRKTRLDEIPQFWNVLKGDMSMIGPRPERPYFYNKLEPQIPFFSDRTYGVLPGITGLAQVNQGYDTCIEDVRSKVGYDHSYALALTSFSSWIQMDWEIIKKTVLVVLYARGR</sequence>
<evidence type="ECO:0000259" key="3">
    <source>
        <dbReference type="Pfam" id="PF02397"/>
    </source>
</evidence>
<evidence type="ECO:0000256" key="1">
    <source>
        <dbReference type="ARBA" id="ARBA00006464"/>
    </source>
</evidence>
<evidence type="ECO:0000256" key="2">
    <source>
        <dbReference type="SAM" id="Phobius"/>
    </source>
</evidence>
<comment type="caution">
    <text evidence="4">The sequence shown here is derived from an EMBL/GenBank/DDBJ whole genome shotgun (WGS) entry which is preliminary data.</text>
</comment>
<dbReference type="PANTHER" id="PTHR30576:SF0">
    <property type="entry name" value="UNDECAPRENYL-PHOSPHATE N-ACETYLGALACTOSAMINYL 1-PHOSPHATE TRANSFERASE-RELATED"/>
    <property type="match status" value="1"/>
</dbReference>
<evidence type="ECO:0000313" key="4">
    <source>
        <dbReference type="EMBL" id="CCO44568.1"/>
    </source>
</evidence>
<dbReference type="EMBL" id="CAOF01000020">
    <property type="protein sequence ID" value="CCO44568.1"/>
    <property type="molecule type" value="Genomic_DNA"/>
</dbReference>
<keyword evidence="2" id="KW-1133">Transmembrane helix</keyword>
<dbReference type="Pfam" id="PF02397">
    <property type="entry name" value="Bac_transf"/>
    <property type="match status" value="1"/>
</dbReference>
<dbReference type="RefSeq" id="WP_022610374.1">
    <property type="nucleotide sequence ID" value="NZ_LK391965.1"/>
</dbReference>
<proteinExistence type="inferred from homology"/>